<evidence type="ECO:0000256" key="3">
    <source>
        <dbReference type="ARBA" id="ARBA00022490"/>
    </source>
</evidence>
<dbReference type="PROSITE" id="PS00369">
    <property type="entry name" value="PTS_HPR_HIS"/>
    <property type="match status" value="1"/>
</dbReference>
<evidence type="ECO:0000259" key="5">
    <source>
        <dbReference type="PROSITE" id="PS51350"/>
    </source>
</evidence>
<evidence type="ECO:0000256" key="2">
    <source>
        <dbReference type="ARBA" id="ARBA00010736"/>
    </source>
</evidence>
<dbReference type="STRING" id="560819.SAMN05428998_12441"/>
<keyword evidence="3" id="KW-0963">Cytoplasm</keyword>
<dbReference type="InterPro" id="IPR035895">
    <property type="entry name" value="HPr-like_sf"/>
</dbReference>
<dbReference type="AlphaFoldDB" id="A0A1Y6CLH2"/>
<dbReference type="NCBIfam" id="TIGR01003">
    <property type="entry name" value="PTS_HPr_family"/>
    <property type="match status" value="1"/>
</dbReference>
<dbReference type="SUPFAM" id="SSF55594">
    <property type="entry name" value="HPr-like"/>
    <property type="match status" value="1"/>
</dbReference>
<dbReference type="GO" id="GO:0009401">
    <property type="term" value="P:phosphoenolpyruvate-dependent sugar phosphotransferase system"/>
    <property type="evidence" value="ECO:0007669"/>
    <property type="project" value="UniProtKB-KW"/>
</dbReference>
<gene>
    <name evidence="6" type="ORF">SAMN05428998_12441</name>
</gene>
<dbReference type="PROSITE" id="PS51350">
    <property type="entry name" value="PTS_HPR_DOM"/>
    <property type="match status" value="1"/>
</dbReference>
<reference evidence="6 7" key="1">
    <citation type="submission" date="2017-04" db="EMBL/GenBank/DDBJ databases">
        <authorList>
            <person name="Afonso C.L."/>
            <person name="Miller P.J."/>
            <person name="Scott M.A."/>
            <person name="Spackman E."/>
            <person name="Goraichik I."/>
            <person name="Dimitrov K.M."/>
            <person name="Suarez D.L."/>
            <person name="Swayne D.E."/>
        </authorList>
    </citation>
    <scope>NUCLEOTIDE SEQUENCE [LARGE SCALE GENOMIC DNA]</scope>
    <source>
        <strain evidence="6 7">USBA 355</strain>
    </source>
</reference>
<evidence type="ECO:0000256" key="4">
    <source>
        <dbReference type="ARBA" id="ARBA00022683"/>
    </source>
</evidence>
<dbReference type="InterPro" id="IPR001020">
    <property type="entry name" value="PTS_HPr_His_P_site"/>
</dbReference>
<protein>
    <submittedName>
        <fullName evidence="6">Phosphocarrier protein</fullName>
    </submittedName>
</protein>
<evidence type="ECO:0000313" key="7">
    <source>
        <dbReference type="Proteomes" id="UP000192917"/>
    </source>
</evidence>
<dbReference type="RefSeq" id="WP_085125093.1">
    <property type="nucleotide sequence ID" value="NZ_FWZX01000024.1"/>
</dbReference>
<keyword evidence="4" id="KW-0598">Phosphotransferase system</keyword>
<dbReference type="PRINTS" id="PR00107">
    <property type="entry name" value="PHOSPHOCPHPR"/>
</dbReference>
<dbReference type="CDD" id="cd00367">
    <property type="entry name" value="PTS-HPr_like"/>
    <property type="match status" value="1"/>
</dbReference>
<keyword evidence="7" id="KW-1185">Reference proteome</keyword>
<evidence type="ECO:0000256" key="1">
    <source>
        <dbReference type="ARBA" id="ARBA00004496"/>
    </source>
</evidence>
<accession>A0A1Y6CLH2</accession>
<dbReference type="Pfam" id="PF00381">
    <property type="entry name" value="PTS-HPr"/>
    <property type="match status" value="1"/>
</dbReference>
<dbReference type="Gene3D" id="3.30.1340.10">
    <property type="entry name" value="HPr-like"/>
    <property type="match status" value="1"/>
</dbReference>
<dbReference type="GO" id="GO:0005737">
    <property type="term" value="C:cytoplasm"/>
    <property type="evidence" value="ECO:0007669"/>
    <property type="project" value="UniProtKB-SubCell"/>
</dbReference>
<dbReference type="InterPro" id="IPR000032">
    <property type="entry name" value="HPr-like"/>
</dbReference>
<comment type="subcellular location">
    <subcellularLocation>
        <location evidence="1">Cytoplasm</location>
    </subcellularLocation>
</comment>
<comment type="similarity">
    <text evidence="2">Belongs to the HPr family.</text>
</comment>
<proteinExistence type="inferred from homology"/>
<dbReference type="InterPro" id="IPR050399">
    <property type="entry name" value="HPr"/>
</dbReference>
<evidence type="ECO:0000313" key="6">
    <source>
        <dbReference type="EMBL" id="SMF62790.1"/>
    </source>
</evidence>
<name>A0A1Y6CLH2_9PROT</name>
<dbReference type="PANTHER" id="PTHR33705">
    <property type="entry name" value="PHOSPHOCARRIER PROTEIN HPR"/>
    <property type="match status" value="1"/>
</dbReference>
<sequence length="95" mass="9843">MSEQTGQAAARRVVICNKKGLHARAAAKFVKTVAAHDAAVLVRRGESEVPGSSMLGLMMLAAGPGCELELAAEGPQAEAVLAALADLVARRFDED</sequence>
<dbReference type="Proteomes" id="UP000192917">
    <property type="component" value="Unassembled WGS sequence"/>
</dbReference>
<organism evidence="6 7">
    <name type="scientific">Tistlia consotensis USBA 355</name>
    <dbReference type="NCBI Taxonomy" id="560819"/>
    <lineage>
        <taxon>Bacteria</taxon>
        <taxon>Pseudomonadati</taxon>
        <taxon>Pseudomonadota</taxon>
        <taxon>Alphaproteobacteria</taxon>
        <taxon>Rhodospirillales</taxon>
        <taxon>Rhodovibrionaceae</taxon>
        <taxon>Tistlia</taxon>
    </lineage>
</organism>
<feature type="domain" description="HPr" evidence="5">
    <location>
        <begin position="8"/>
        <end position="95"/>
    </location>
</feature>
<dbReference type="PANTHER" id="PTHR33705:SF2">
    <property type="entry name" value="PHOSPHOCARRIER PROTEIN NPR"/>
    <property type="match status" value="1"/>
</dbReference>
<dbReference type="EMBL" id="FWZX01000024">
    <property type="protein sequence ID" value="SMF62790.1"/>
    <property type="molecule type" value="Genomic_DNA"/>
</dbReference>